<dbReference type="EMBL" id="SWJQ01000042">
    <property type="protein sequence ID" value="TRZ24716.1"/>
    <property type="molecule type" value="Genomic_DNA"/>
</dbReference>
<comment type="caution">
    <text evidence="2">The sequence shown here is derived from an EMBL/GenBank/DDBJ whole genome shotgun (WGS) entry which is preliminary data.</text>
</comment>
<protein>
    <submittedName>
        <fullName evidence="2">Uncharacterized protein</fullName>
    </submittedName>
</protein>
<sequence length="95" mass="10950">MGRDMKNQTDDGMSKEKIKEDSCNRGDGDMVEIAKRWSLRAMKPYVILTWDRKQNDLQVKKRTDGSTSEIHLSIEEINQGGQVSIMLPHQSKTRE</sequence>
<evidence type="ECO:0000256" key="1">
    <source>
        <dbReference type="SAM" id="MobiDB-lite"/>
    </source>
</evidence>
<gene>
    <name evidence="2" type="ORF">HGM15179_002418</name>
</gene>
<name>A0A8K1GVQ0_9PASS</name>
<accession>A0A8K1GVQ0</accession>
<reference evidence="2" key="1">
    <citation type="submission" date="2019-04" db="EMBL/GenBank/DDBJ databases">
        <title>Genome assembly of Zosterops borbonicus 15179.</title>
        <authorList>
            <person name="Leroy T."/>
            <person name="Anselmetti Y."/>
            <person name="Tilak M.-K."/>
            <person name="Nabholz B."/>
        </authorList>
    </citation>
    <scope>NUCLEOTIDE SEQUENCE</scope>
    <source>
        <strain evidence="2">HGM_15179</strain>
        <tissue evidence="2">Muscle</tissue>
    </source>
</reference>
<evidence type="ECO:0000313" key="2">
    <source>
        <dbReference type="EMBL" id="TRZ24716.1"/>
    </source>
</evidence>
<proteinExistence type="predicted"/>
<dbReference type="AlphaFoldDB" id="A0A8K1GVQ0"/>
<evidence type="ECO:0000313" key="3">
    <source>
        <dbReference type="Proteomes" id="UP000796761"/>
    </source>
</evidence>
<keyword evidence="3" id="KW-1185">Reference proteome</keyword>
<feature type="region of interest" description="Disordered" evidence="1">
    <location>
        <begin position="1"/>
        <end position="27"/>
    </location>
</feature>
<dbReference type="Proteomes" id="UP000796761">
    <property type="component" value="Unassembled WGS sequence"/>
</dbReference>
<organism evidence="2 3">
    <name type="scientific">Zosterops borbonicus</name>
    <dbReference type="NCBI Taxonomy" id="364589"/>
    <lineage>
        <taxon>Eukaryota</taxon>
        <taxon>Metazoa</taxon>
        <taxon>Chordata</taxon>
        <taxon>Craniata</taxon>
        <taxon>Vertebrata</taxon>
        <taxon>Euteleostomi</taxon>
        <taxon>Archelosauria</taxon>
        <taxon>Archosauria</taxon>
        <taxon>Dinosauria</taxon>
        <taxon>Saurischia</taxon>
        <taxon>Theropoda</taxon>
        <taxon>Coelurosauria</taxon>
        <taxon>Aves</taxon>
        <taxon>Neognathae</taxon>
        <taxon>Neoaves</taxon>
        <taxon>Telluraves</taxon>
        <taxon>Australaves</taxon>
        <taxon>Passeriformes</taxon>
        <taxon>Sylvioidea</taxon>
        <taxon>Zosteropidae</taxon>
        <taxon>Zosterops</taxon>
    </lineage>
</organism>